<accession>A0A0U5F4Z5</accession>
<dbReference type="EMBL" id="WOTE01000001">
    <property type="protein sequence ID" value="NHO38147.1"/>
    <property type="molecule type" value="Genomic_DNA"/>
</dbReference>
<sequence>MQPSAFQTDPIDDRRSLPEAFASIRVPQDDTHWLRRFLSYVGPGYMVSVGYMDPGNWATDLQGGARFGYTLLSVILLSNFMAILLQALSARLGIATGLDLAQACRRRFHPALNILLWLACELAIIACDLAEVIGTAVALQLLFHIPLLVGALISSLDAVLVLFLMNRGFRYLEAFIIGLLSIIALCFAVQLIAAAPPWADVLAGLKPSAAILTNSQMLYIAIGIIGATVMPHNLYLHSSIVQSRAYERTERGRKDAIRWATWDSTIALMLALFINAAILIVAAAAFHTTGHQDVAEIQDAYHLLSPLLGLGIASTLFGLALLAAGTNSTITGTLAGQIVMEGFLHLSLPPWARRLVTRGLAIVPVVIGTTLYGDASVGQLLMASQVVLSLQLPFAVIPLVLFVSDRKLMGKFVISKPLTIFSWLVAGVILGLNFKLLYDTVVF</sequence>
<feature type="transmembrane region" description="Helical" evidence="7">
    <location>
        <begin position="303"/>
        <end position="324"/>
    </location>
</feature>
<dbReference type="RefSeq" id="WP_059023791.1">
    <property type="nucleotide sequence ID" value="NZ_LN609302.1"/>
</dbReference>
<evidence type="ECO:0000256" key="7">
    <source>
        <dbReference type="HAMAP-Rule" id="MF_00221"/>
    </source>
</evidence>
<dbReference type="GO" id="GO:0005886">
    <property type="term" value="C:plasma membrane"/>
    <property type="evidence" value="ECO:0007669"/>
    <property type="project" value="UniProtKB-SubCell"/>
</dbReference>
<evidence type="ECO:0000256" key="5">
    <source>
        <dbReference type="ARBA" id="ARBA00022989"/>
    </source>
</evidence>
<dbReference type="GO" id="GO:0015293">
    <property type="term" value="F:symporter activity"/>
    <property type="evidence" value="ECO:0007669"/>
    <property type="project" value="UniProtKB-UniRule"/>
</dbReference>
<dbReference type="NCBIfam" id="NF001923">
    <property type="entry name" value="PRK00701.1"/>
    <property type="match status" value="1"/>
</dbReference>
<dbReference type="GO" id="GO:0046872">
    <property type="term" value="F:metal ion binding"/>
    <property type="evidence" value="ECO:0007669"/>
    <property type="project" value="UniProtKB-UniRule"/>
</dbReference>
<proteinExistence type="inferred from homology"/>
<keyword evidence="7" id="KW-0406">Ion transport</keyword>
<dbReference type="Proteomes" id="UP000068250">
    <property type="component" value="Chromosome I"/>
</dbReference>
<dbReference type="NCBIfam" id="NF037982">
    <property type="entry name" value="Nramp_1"/>
    <property type="match status" value="1"/>
</dbReference>
<evidence type="ECO:0000313" key="10">
    <source>
        <dbReference type="Proteomes" id="UP000068250"/>
    </source>
</evidence>
<reference evidence="8" key="1">
    <citation type="submission" date="2014-09" db="EMBL/GenBank/DDBJ databases">
        <authorList>
            <person name="Magalhaes I.L.F."/>
            <person name="Oliveira U."/>
            <person name="Santos F.R."/>
            <person name="Vidigal T.H.D.A."/>
            <person name="Brescovit A.D."/>
            <person name="Santos A.J."/>
        </authorList>
    </citation>
    <scope>NUCLEOTIDE SEQUENCE</scope>
    <source>
        <strain evidence="8">LMG 23848T</strain>
    </source>
</reference>
<dbReference type="Pfam" id="PF01566">
    <property type="entry name" value="Nramp"/>
    <property type="match status" value="1"/>
</dbReference>
<evidence type="ECO:0000256" key="6">
    <source>
        <dbReference type="ARBA" id="ARBA00023136"/>
    </source>
</evidence>
<keyword evidence="6 7" id="KW-0472">Membrane</keyword>
<organism evidence="8 10">
    <name type="scientific">Acetobacter ghanensis</name>
    <dbReference type="NCBI Taxonomy" id="431306"/>
    <lineage>
        <taxon>Bacteria</taxon>
        <taxon>Pseudomonadati</taxon>
        <taxon>Pseudomonadota</taxon>
        <taxon>Alphaproteobacteria</taxon>
        <taxon>Acetobacterales</taxon>
        <taxon>Acetobacteraceae</taxon>
        <taxon>Acetobacter</taxon>
    </lineage>
</organism>
<dbReference type="STRING" id="431306.AGA_1730"/>
<evidence type="ECO:0000313" key="9">
    <source>
        <dbReference type="EMBL" id="NHO38147.1"/>
    </source>
</evidence>
<evidence type="ECO:0000256" key="1">
    <source>
        <dbReference type="ARBA" id="ARBA00004141"/>
    </source>
</evidence>
<feature type="transmembrane region" description="Helical" evidence="7">
    <location>
        <begin position="114"/>
        <end position="139"/>
    </location>
</feature>
<protein>
    <recommendedName>
        <fullName evidence="7">Divalent metal cation transporter MntH</fullName>
    </recommendedName>
</protein>
<feature type="transmembrane region" description="Helical" evidence="7">
    <location>
        <begin position="257"/>
        <end position="283"/>
    </location>
</feature>
<feature type="transmembrane region" description="Helical" evidence="7">
    <location>
        <begin position="379"/>
        <end position="401"/>
    </location>
</feature>
<keyword evidence="4 7" id="KW-0769">Symport</keyword>
<feature type="transmembrane region" description="Helical" evidence="7">
    <location>
        <begin position="355"/>
        <end position="373"/>
    </location>
</feature>
<evidence type="ECO:0000313" key="8">
    <source>
        <dbReference type="EMBL" id="CEF55999.1"/>
    </source>
</evidence>
<evidence type="ECO:0000256" key="4">
    <source>
        <dbReference type="ARBA" id="ARBA00022847"/>
    </source>
</evidence>
<dbReference type="InterPro" id="IPR001046">
    <property type="entry name" value="NRAMP_fam"/>
</dbReference>
<dbReference type="PATRIC" id="fig|431306.5.peg.1768"/>
<comment type="similarity">
    <text evidence="7">Belongs to the NRAMP family.</text>
</comment>
<reference evidence="9 11" key="3">
    <citation type="journal article" date="2020" name="Int. J. Syst. Evol. Microbiol.">
        <title>Novel acetic acid bacteria from cider fermentations: Acetobacter conturbans sp. nov. and Acetobacter fallax sp. nov.</title>
        <authorList>
            <person name="Sombolestani A.S."/>
            <person name="Cleenwerck I."/>
            <person name="Cnockaert M."/>
            <person name="Borremans W."/>
            <person name="Wieme A.D."/>
            <person name="De Vuyst L."/>
            <person name="Vandamme P."/>
        </authorList>
    </citation>
    <scope>NUCLEOTIDE SEQUENCE [LARGE SCALE GENOMIC DNA]</scope>
    <source>
        <strain evidence="9 11">LMG 23848</strain>
    </source>
</reference>
<comment type="subcellular location">
    <subcellularLocation>
        <location evidence="7">Cell membrane</location>
        <topology evidence="7">Multi-pass membrane protein</topology>
    </subcellularLocation>
    <subcellularLocation>
        <location evidence="1">Membrane</location>
        <topology evidence="1">Multi-pass membrane protein</topology>
    </subcellularLocation>
</comment>
<dbReference type="AlphaFoldDB" id="A0A0U5F4Z5"/>
<evidence type="ECO:0000256" key="2">
    <source>
        <dbReference type="ARBA" id="ARBA00022448"/>
    </source>
</evidence>
<comment type="function">
    <text evidence="7">H(+)-stimulated, divalent metal cation uptake system.</text>
</comment>
<name>A0A0U5F4Z5_9PROT</name>
<keyword evidence="5 7" id="KW-1133">Transmembrane helix</keyword>
<feature type="transmembrane region" description="Helical" evidence="7">
    <location>
        <begin position="216"/>
        <end position="236"/>
    </location>
</feature>
<gene>
    <name evidence="7 8" type="primary">mntH</name>
    <name evidence="8" type="ORF">AGA_1730</name>
    <name evidence="9" type="ORF">GOB80_00360</name>
</gene>
<dbReference type="HAMAP" id="MF_00221">
    <property type="entry name" value="NRAMP"/>
    <property type="match status" value="1"/>
</dbReference>
<keyword evidence="3 7" id="KW-0812">Transmembrane</keyword>
<dbReference type="EMBL" id="LN609302">
    <property type="protein sequence ID" value="CEF55999.1"/>
    <property type="molecule type" value="Genomic_DNA"/>
</dbReference>
<feature type="transmembrane region" description="Helical" evidence="7">
    <location>
        <begin position="145"/>
        <end position="164"/>
    </location>
</feature>
<dbReference type="OrthoDB" id="9787548at2"/>
<dbReference type="GO" id="GO:0034755">
    <property type="term" value="P:iron ion transmembrane transport"/>
    <property type="evidence" value="ECO:0007669"/>
    <property type="project" value="TreeGrafter"/>
</dbReference>
<dbReference type="NCBIfam" id="TIGR01197">
    <property type="entry name" value="nramp"/>
    <property type="match status" value="1"/>
</dbReference>
<feature type="transmembrane region" description="Helical" evidence="7">
    <location>
        <begin position="413"/>
        <end position="434"/>
    </location>
</feature>
<feature type="transmembrane region" description="Helical" evidence="7">
    <location>
        <begin position="171"/>
        <end position="196"/>
    </location>
</feature>
<keyword evidence="2 7" id="KW-0813">Transport</keyword>
<evidence type="ECO:0000256" key="3">
    <source>
        <dbReference type="ARBA" id="ARBA00022692"/>
    </source>
</evidence>
<keyword evidence="7" id="KW-1003">Cell membrane</keyword>
<feature type="transmembrane region" description="Helical" evidence="7">
    <location>
        <begin position="67"/>
        <end position="94"/>
    </location>
</feature>
<dbReference type="GO" id="GO:0005384">
    <property type="term" value="F:manganese ion transmembrane transporter activity"/>
    <property type="evidence" value="ECO:0007669"/>
    <property type="project" value="TreeGrafter"/>
</dbReference>
<dbReference type="PANTHER" id="PTHR11706">
    <property type="entry name" value="SOLUTE CARRIER PROTEIN FAMILY 11 MEMBER"/>
    <property type="match status" value="1"/>
</dbReference>
<dbReference type="Proteomes" id="UP000657200">
    <property type="component" value="Unassembled WGS sequence"/>
</dbReference>
<keyword evidence="11" id="KW-1185">Reference proteome</keyword>
<dbReference type="GO" id="GO:0015086">
    <property type="term" value="F:cadmium ion transmembrane transporter activity"/>
    <property type="evidence" value="ECO:0007669"/>
    <property type="project" value="TreeGrafter"/>
</dbReference>
<dbReference type="PANTHER" id="PTHR11706:SF33">
    <property type="entry name" value="NATURAL RESISTANCE-ASSOCIATED MACROPHAGE PROTEIN 2"/>
    <property type="match status" value="1"/>
</dbReference>
<reference evidence="10" key="2">
    <citation type="submission" date="2014-09" db="EMBL/GenBank/DDBJ databases">
        <authorList>
            <person name="Illeghems K.G."/>
        </authorList>
    </citation>
    <scope>NUCLEOTIDE SEQUENCE [LARGE SCALE GENOMIC DNA]</scope>
    <source>
        <strain evidence="10">LMG 23848T</strain>
    </source>
</reference>
<evidence type="ECO:0000313" key="11">
    <source>
        <dbReference type="Proteomes" id="UP000657200"/>
    </source>
</evidence>
<dbReference type="PRINTS" id="PR00447">
    <property type="entry name" value="NATRESASSCMP"/>
</dbReference>